<proteinExistence type="predicted"/>
<protein>
    <submittedName>
        <fullName evidence="2">Uncharacterized protein</fullName>
    </submittedName>
</protein>
<reference evidence="2" key="1">
    <citation type="journal article" date="2020" name="Stud. Mycol.">
        <title>101 Dothideomycetes genomes: a test case for predicting lifestyles and emergence of pathogens.</title>
        <authorList>
            <person name="Haridas S."/>
            <person name="Albert R."/>
            <person name="Binder M."/>
            <person name="Bloem J."/>
            <person name="Labutti K."/>
            <person name="Salamov A."/>
            <person name="Andreopoulos B."/>
            <person name="Baker S."/>
            <person name="Barry K."/>
            <person name="Bills G."/>
            <person name="Bluhm B."/>
            <person name="Cannon C."/>
            <person name="Castanera R."/>
            <person name="Culley D."/>
            <person name="Daum C."/>
            <person name="Ezra D."/>
            <person name="Gonzalez J."/>
            <person name="Henrissat B."/>
            <person name="Kuo A."/>
            <person name="Liang C."/>
            <person name="Lipzen A."/>
            <person name="Lutzoni F."/>
            <person name="Magnuson J."/>
            <person name="Mondo S."/>
            <person name="Nolan M."/>
            <person name="Ohm R."/>
            <person name="Pangilinan J."/>
            <person name="Park H.-J."/>
            <person name="Ramirez L."/>
            <person name="Alfaro M."/>
            <person name="Sun H."/>
            <person name="Tritt A."/>
            <person name="Yoshinaga Y."/>
            <person name="Zwiers L.-H."/>
            <person name="Turgeon B."/>
            <person name="Goodwin S."/>
            <person name="Spatafora J."/>
            <person name="Crous P."/>
            <person name="Grigoriev I."/>
        </authorList>
    </citation>
    <scope>NUCLEOTIDE SEQUENCE</scope>
    <source>
        <strain evidence="2">CBS 183.55</strain>
    </source>
</reference>
<dbReference type="AlphaFoldDB" id="A0A6A5RMM4"/>
<dbReference type="GeneID" id="54355718"/>
<accession>A0A6A5RMM4</accession>
<evidence type="ECO:0000256" key="1">
    <source>
        <dbReference type="SAM" id="MobiDB-lite"/>
    </source>
</evidence>
<name>A0A6A5RMM4_9PLEO</name>
<feature type="region of interest" description="Disordered" evidence="1">
    <location>
        <begin position="1"/>
        <end position="52"/>
    </location>
</feature>
<sequence length="190" mass="21008">MEYCKAPAPLDSAKSCSSPSSPTKESPGSSARSKASSQTSPASSQARLPTEKYVPVADEEARLLARKAVGLQNSKSDLHHPTLLPDYETIFLAYHPSHDIETIKCSKIREDLSKFEQRLCSHRCTSDSTFCKSVQRKCGFKFLLKGSTPFFGQKSNGNSRVWHCSALGCKASAWIEMQSDTKMLTIEIKR</sequence>
<dbReference type="Proteomes" id="UP000800082">
    <property type="component" value="Unassembled WGS sequence"/>
</dbReference>
<feature type="compositionally biased region" description="Low complexity" evidence="1">
    <location>
        <begin position="9"/>
        <end position="46"/>
    </location>
</feature>
<evidence type="ECO:0000313" key="3">
    <source>
        <dbReference type="Proteomes" id="UP000800082"/>
    </source>
</evidence>
<dbReference type="RefSeq" id="XP_033448630.1">
    <property type="nucleotide sequence ID" value="XM_033598051.1"/>
</dbReference>
<keyword evidence="3" id="KW-1185">Reference proteome</keyword>
<gene>
    <name evidence="2" type="ORF">M421DRAFT_92636</name>
</gene>
<organism evidence="2 3">
    <name type="scientific">Didymella exigua CBS 183.55</name>
    <dbReference type="NCBI Taxonomy" id="1150837"/>
    <lineage>
        <taxon>Eukaryota</taxon>
        <taxon>Fungi</taxon>
        <taxon>Dikarya</taxon>
        <taxon>Ascomycota</taxon>
        <taxon>Pezizomycotina</taxon>
        <taxon>Dothideomycetes</taxon>
        <taxon>Pleosporomycetidae</taxon>
        <taxon>Pleosporales</taxon>
        <taxon>Pleosporineae</taxon>
        <taxon>Didymellaceae</taxon>
        <taxon>Didymella</taxon>
    </lineage>
</organism>
<dbReference type="EMBL" id="ML978969">
    <property type="protein sequence ID" value="KAF1928378.1"/>
    <property type="molecule type" value="Genomic_DNA"/>
</dbReference>
<evidence type="ECO:0000313" key="2">
    <source>
        <dbReference type="EMBL" id="KAF1928378.1"/>
    </source>
</evidence>